<feature type="signal peptide" evidence="2">
    <location>
        <begin position="1"/>
        <end position="20"/>
    </location>
</feature>
<evidence type="ECO:0008006" key="5">
    <source>
        <dbReference type="Google" id="ProtNLM"/>
    </source>
</evidence>
<reference evidence="3" key="1">
    <citation type="submission" date="2021-03" db="EMBL/GenBank/DDBJ databases">
        <title>Acanthopleuribacteraceae sp. M133.</title>
        <authorList>
            <person name="Wang G."/>
        </authorList>
    </citation>
    <scope>NUCLEOTIDE SEQUENCE</scope>
    <source>
        <strain evidence="3">M133</strain>
    </source>
</reference>
<feature type="chain" id="PRO_5035193698" description="DUF4440 domain-containing protein" evidence="2">
    <location>
        <begin position="21"/>
        <end position="202"/>
    </location>
</feature>
<keyword evidence="4" id="KW-1185">Reference proteome</keyword>
<evidence type="ECO:0000256" key="2">
    <source>
        <dbReference type="SAM" id="SignalP"/>
    </source>
</evidence>
<dbReference type="EMBL" id="CP071793">
    <property type="protein sequence ID" value="QTD54307.1"/>
    <property type="molecule type" value="Genomic_DNA"/>
</dbReference>
<accession>A0A8A4TY97</accession>
<evidence type="ECO:0000313" key="4">
    <source>
        <dbReference type="Proteomes" id="UP000663929"/>
    </source>
</evidence>
<evidence type="ECO:0000256" key="1">
    <source>
        <dbReference type="SAM" id="MobiDB-lite"/>
    </source>
</evidence>
<feature type="compositionally biased region" description="Basic and acidic residues" evidence="1">
    <location>
        <begin position="190"/>
        <end position="202"/>
    </location>
</feature>
<dbReference type="KEGG" id="scor:J3U87_17825"/>
<proteinExistence type="predicted"/>
<dbReference type="AlphaFoldDB" id="A0A8A4TY97"/>
<evidence type="ECO:0000313" key="3">
    <source>
        <dbReference type="EMBL" id="QTD54307.1"/>
    </source>
</evidence>
<sequence length="202" mass="22876">MFKLFKFAALALTLVPSLLATEPAPGADEAKPEEVQYEIIGETAAVQHKEALEETIRLFWQKTVEGDLTSIYGMYVESYRKAVPLKDFIGLNRGEVSDVELDKIWMWGDGCAYVKIYHAMKTEFMEFPRFPTRQRWVWNEDKWQLYQESAVGGFVIAPKSKKVQEPCPLPEKLRSKVKKKPAKAAGDTSAAKEKGETAAKVK</sequence>
<organism evidence="3 4">
    <name type="scientific">Sulfidibacter corallicola</name>
    <dbReference type="NCBI Taxonomy" id="2818388"/>
    <lineage>
        <taxon>Bacteria</taxon>
        <taxon>Pseudomonadati</taxon>
        <taxon>Acidobacteriota</taxon>
        <taxon>Holophagae</taxon>
        <taxon>Acanthopleuribacterales</taxon>
        <taxon>Acanthopleuribacteraceae</taxon>
        <taxon>Sulfidibacter</taxon>
    </lineage>
</organism>
<dbReference type="RefSeq" id="WP_237384403.1">
    <property type="nucleotide sequence ID" value="NZ_CP071793.1"/>
</dbReference>
<gene>
    <name evidence="3" type="ORF">J3U87_17825</name>
</gene>
<name>A0A8A4TY97_SULCO</name>
<dbReference type="Proteomes" id="UP000663929">
    <property type="component" value="Chromosome"/>
</dbReference>
<feature type="region of interest" description="Disordered" evidence="1">
    <location>
        <begin position="162"/>
        <end position="202"/>
    </location>
</feature>
<keyword evidence="2" id="KW-0732">Signal</keyword>
<protein>
    <recommendedName>
        <fullName evidence="5">DUF4440 domain-containing protein</fullName>
    </recommendedName>
</protein>